<feature type="domain" description="Fido" evidence="9">
    <location>
        <begin position="51"/>
        <end position="204"/>
    </location>
</feature>
<dbReference type="PROSITE" id="PS51459">
    <property type="entry name" value="FIDO"/>
    <property type="match status" value="1"/>
</dbReference>
<dbReference type="InterPro" id="IPR036597">
    <property type="entry name" value="Fido-like_dom_sf"/>
</dbReference>
<accession>A0A5N7N184</accession>
<keyword evidence="1" id="KW-0808">Transferase</keyword>
<protein>
    <recommendedName>
        <fullName evidence="5">protein adenylyltransferase</fullName>
        <ecNumber evidence="5">2.7.7.108</ecNumber>
    </recommendedName>
</protein>
<organism evidence="10 11">
    <name type="scientific">Microvirga tunisiensis</name>
    <dbReference type="NCBI Taxonomy" id="2108360"/>
    <lineage>
        <taxon>Bacteria</taxon>
        <taxon>Pseudomonadati</taxon>
        <taxon>Pseudomonadota</taxon>
        <taxon>Alphaproteobacteria</taxon>
        <taxon>Hyphomicrobiales</taxon>
        <taxon>Methylobacteriaceae</taxon>
        <taxon>Microvirga</taxon>
    </lineage>
</organism>
<dbReference type="PANTHER" id="PTHR39560">
    <property type="entry name" value="PROTEIN ADENYLYLTRANSFERASE FIC-RELATED"/>
    <property type="match status" value="1"/>
</dbReference>
<dbReference type="EMBL" id="VOSK01000259">
    <property type="protein sequence ID" value="MPR29706.1"/>
    <property type="molecule type" value="Genomic_DNA"/>
</dbReference>
<dbReference type="Gene3D" id="1.10.3290.10">
    <property type="entry name" value="Fido-like domain"/>
    <property type="match status" value="1"/>
</dbReference>
<dbReference type="GO" id="GO:0070733">
    <property type="term" value="F:AMPylase activity"/>
    <property type="evidence" value="ECO:0007669"/>
    <property type="project" value="UniProtKB-EC"/>
</dbReference>
<dbReference type="RefSeq" id="WP_152716589.1">
    <property type="nucleotide sequence ID" value="NZ_VOSJ01000089.1"/>
</dbReference>
<dbReference type="EC" id="2.7.7.108" evidence="5"/>
<comment type="catalytic activity">
    <reaction evidence="6">
        <text>L-threonyl-[protein] + ATP = 3-O-(5'-adenylyl)-L-threonyl-[protein] + diphosphate</text>
        <dbReference type="Rhea" id="RHEA:54292"/>
        <dbReference type="Rhea" id="RHEA-COMP:11060"/>
        <dbReference type="Rhea" id="RHEA-COMP:13847"/>
        <dbReference type="ChEBI" id="CHEBI:30013"/>
        <dbReference type="ChEBI" id="CHEBI:30616"/>
        <dbReference type="ChEBI" id="CHEBI:33019"/>
        <dbReference type="ChEBI" id="CHEBI:138113"/>
        <dbReference type="EC" id="2.7.7.108"/>
    </reaction>
</comment>
<dbReference type="Pfam" id="PF02661">
    <property type="entry name" value="Fic"/>
    <property type="match status" value="1"/>
</dbReference>
<feature type="compositionally biased region" description="Basic and acidic residues" evidence="8">
    <location>
        <begin position="335"/>
        <end position="348"/>
    </location>
</feature>
<evidence type="ECO:0000256" key="4">
    <source>
        <dbReference type="ARBA" id="ARBA00022840"/>
    </source>
</evidence>
<keyword evidence="4" id="KW-0067">ATP-binding</keyword>
<dbReference type="Proteomes" id="UP000403266">
    <property type="component" value="Unassembled WGS sequence"/>
</dbReference>
<name>A0A5N7N184_9HYPH</name>
<keyword evidence="3" id="KW-0547">Nucleotide-binding</keyword>
<evidence type="ECO:0000256" key="6">
    <source>
        <dbReference type="ARBA" id="ARBA00047939"/>
    </source>
</evidence>
<dbReference type="AlphaFoldDB" id="A0A5N7N184"/>
<dbReference type="SUPFAM" id="SSF140931">
    <property type="entry name" value="Fic-like"/>
    <property type="match status" value="1"/>
</dbReference>
<evidence type="ECO:0000313" key="10">
    <source>
        <dbReference type="EMBL" id="MPR29706.1"/>
    </source>
</evidence>
<gene>
    <name evidence="10" type="ORF">FS320_32660</name>
</gene>
<reference evidence="10 11" key="1">
    <citation type="journal article" date="2019" name="Syst. Appl. Microbiol.">
        <title>Microvirga tunisiensis sp. nov., a root nodule symbiotic bacterium isolated from Lupinus micranthus and L. luteus grown in Northern Tunisia.</title>
        <authorList>
            <person name="Msaddak A."/>
            <person name="Rejili M."/>
            <person name="Duran D."/>
            <person name="Mars M."/>
            <person name="Palacios J.M."/>
            <person name="Ruiz-Argueso T."/>
            <person name="Rey L."/>
            <person name="Imperial J."/>
        </authorList>
    </citation>
    <scope>NUCLEOTIDE SEQUENCE [LARGE SCALE GENOMIC DNA]</scope>
    <source>
        <strain evidence="10 11">Lmie10</strain>
    </source>
</reference>
<keyword evidence="2" id="KW-0548">Nucleotidyltransferase</keyword>
<evidence type="ECO:0000256" key="3">
    <source>
        <dbReference type="ARBA" id="ARBA00022741"/>
    </source>
</evidence>
<dbReference type="GO" id="GO:0051302">
    <property type="term" value="P:regulation of cell division"/>
    <property type="evidence" value="ECO:0007669"/>
    <property type="project" value="TreeGrafter"/>
</dbReference>
<dbReference type="OrthoDB" id="9813719at2"/>
<proteinExistence type="predicted"/>
<evidence type="ECO:0000256" key="2">
    <source>
        <dbReference type="ARBA" id="ARBA00022695"/>
    </source>
</evidence>
<evidence type="ECO:0000256" key="5">
    <source>
        <dbReference type="ARBA" id="ARBA00034531"/>
    </source>
</evidence>
<evidence type="ECO:0000259" key="9">
    <source>
        <dbReference type="PROSITE" id="PS51459"/>
    </source>
</evidence>
<keyword evidence="11" id="KW-1185">Reference proteome</keyword>
<evidence type="ECO:0000313" key="11">
    <source>
        <dbReference type="Proteomes" id="UP000403266"/>
    </source>
</evidence>
<comment type="caution">
    <text evidence="10">The sequence shown here is derived from an EMBL/GenBank/DDBJ whole genome shotgun (WGS) entry which is preliminary data.</text>
</comment>
<dbReference type="GO" id="GO:0005524">
    <property type="term" value="F:ATP binding"/>
    <property type="evidence" value="ECO:0007669"/>
    <property type="project" value="UniProtKB-KW"/>
</dbReference>
<evidence type="ECO:0000256" key="1">
    <source>
        <dbReference type="ARBA" id="ARBA00022679"/>
    </source>
</evidence>
<comment type="catalytic activity">
    <reaction evidence="7">
        <text>L-tyrosyl-[protein] + ATP = O-(5'-adenylyl)-L-tyrosyl-[protein] + diphosphate</text>
        <dbReference type="Rhea" id="RHEA:54288"/>
        <dbReference type="Rhea" id="RHEA-COMP:10136"/>
        <dbReference type="Rhea" id="RHEA-COMP:13846"/>
        <dbReference type="ChEBI" id="CHEBI:30616"/>
        <dbReference type="ChEBI" id="CHEBI:33019"/>
        <dbReference type="ChEBI" id="CHEBI:46858"/>
        <dbReference type="ChEBI" id="CHEBI:83624"/>
        <dbReference type="EC" id="2.7.7.108"/>
    </reaction>
</comment>
<feature type="region of interest" description="Disordered" evidence="8">
    <location>
        <begin position="321"/>
        <end position="348"/>
    </location>
</feature>
<evidence type="ECO:0000256" key="7">
    <source>
        <dbReference type="ARBA" id="ARBA00048696"/>
    </source>
</evidence>
<evidence type="ECO:0000256" key="8">
    <source>
        <dbReference type="SAM" id="MobiDB-lite"/>
    </source>
</evidence>
<dbReference type="PANTHER" id="PTHR39560:SF1">
    <property type="entry name" value="PROTEIN ADENYLYLTRANSFERASE FIC-RELATED"/>
    <property type="match status" value="1"/>
</dbReference>
<sequence length="348" mass="38183">MSQEDPYVYPGTDILKNKFGLQDQKALTDREVIISAKAIAQLHKDPVKGRFDFDHLCEIHHRIFQDVYDFAGKPRSIDLWKNEIVLKGGSANYAAPDDIKANADAALKSLNGTKWTDLTDNAQSNKFAVDIAKVWLAHPFREGNTRAVLTFMDQFTREKGLDLDFSVLSRMPSDTRDAFVLAAHGMPANLAPLIRESRQAFIDRNHPVLGRVTSETNEVLNLMGKPPITIGKVGDQISGKVLTTSYQTVLLHNSRGITAVDLSNFDTPPQTDKRATVDIRFAPLDKSSEKATGNIFAQIAEKAPPTSLNQGGATLGDILNAARETVSDPGPTKPKGYDASRRGPDFGL</sequence>
<dbReference type="InterPro" id="IPR003812">
    <property type="entry name" value="Fido"/>
</dbReference>